<reference evidence="1 2" key="1">
    <citation type="submission" date="2024-02" db="EMBL/GenBank/DDBJ databases">
        <title>A novel Wenzhouxiangellaceae bacterium, isolated from coastal sediments.</title>
        <authorList>
            <person name="Du Z.-J."/>
            <person name="Ye Y.-Q."/>
            <person name="Zhang X.-Y."/>
        </authorList>
    </citation>
    <scope>NUCLEOTIDE SEQUENCE [LARGE SCALE GENOMIC DNA]</scope>
    <source>
        <strain evidence="1 2">CH-27</strain>
    </source>
</reference>
<name>A0AAW9RLD4_9GAMM</name>
<evidence type="ECO:0000313" key="2">
    <source>
        <dbReference type="Proteomes" id="UP001359886"/>
    </source>
</evidence>
<accession>A0AAW9RLD4</accession>
<organism evidence="1 2">
    <name type="scientific">Elongatibacter sediminis</name>
    <dbReference type="NCBI Taxonomy" id="3119006"/>
    <lineage>
        <taxon>Bacteria</taxon>
        <taxon>Pseudomonadati</taxon>
        <taxon>Pseudomonadota</taxon>
        <taxon>Gammaproteobacteria</taxon>
        <taxon>Chromatiales</taxon>
        <taxon>Wenzhouxiangellaceae</taxon>
        <taxon>Elongatibacter</taxon>
    </lineage>
</organism>
<dbReference type="Proteomes" id="UP001359886">
    <property type="component" value="Unassembled WGS sequence"/>
</dbReference>
<proteinExistence type="predicted"/>
<sequence length="161" mass="18330">MKPETAARVPPGAVFLVLLVALVTVAPGCSQQLSVEQQVIAVIRDMEARLEAVERRPFMNHVAPDFNAQDGRMNREQFNAMVLYYIHRYKRLSARLLPIQVEAGEGDTATARFRVLFTGGENWMPDAGRVYQVESRWRMEDGEWLLAAARWEALELENVLE</sequence>
<comment type="caution">
    <text evidence="1">The sequence shown here is derived from an EMBL/GenBank/DDBJ whole genome shotgun (WGS) entry which is preliminary data.</text>
</comment>
<dbReference type="SUPFAM" id="SSF54427">
    <property type="entry name" value="NTF2-like"/>
    <property type="match status" value="1"/>
</dbReference>
<dbReference type="InterPro" id="IPR032710">
    <property type="entry name" value="NTF2-like_dom_sf"/>
</dbReference>
<gene>
    <name evidence="1" type="ORF">V3330_11990</name>
</gene>
<protein>
    <recommendedName>
        <fullName evidence="3">DUF4440 domain-containing protein</fullName>
    </recommendedName>
</protein>
<keyword evidence="2" id="KW-1185">Reference proteome</keyword>
<evidence type="ECO:0008006" key="3">
    <source>
        <dbReference type="Google" id="ProtNLM"/>
    </source>
</evidence>
<evidence type="ECO:0000313" key="1">
    <source>
        <dbReference type="EMBL" id="MEJ8568346.1"/>
    </source>
</evidence>
<dbReference type="AlphaFoldDB" id="A0AAW9RLD4"/>
<dbReference type="EMBL" id="JAZHOG010000007">
    <property type="protein sequence ID" value="MEJ8568346.1"/>
    <property type="molecule type" value="Genomic_DNA"/>
</dbReference>
<dbReference type="RefSeq" id="WP_354695665.1">
    <property type="nucleotide sequence ID" value="NZ_JAZHOG010000007.1"/>
</dbReference>